<feature type="compositionally biased region" description="Basic and acidic residues" evidence="1">
    <location>
        <begin position="854"/>
        <end position="866"/>
    </location>
</feature>
<feature type="compositionally biased region" description="Basic and acidic residues" evidence="1">
    <location>
        <begin position="74"/>
        <end position="88"/>
    </location>
</feature>
<evidence type="ECO:0000313" key="3">
    <source>
        <dbReference type="Proteomes" id="UP000297299"/>
    </source>
</evidence>
<name>A0A4Y8CLU3_9HELO</name>
<feature type="compositionally biased region" description="Polar residues" evidence="1">
    <location>
        <begin position="17"/>
        <end position="37"/>
    </location>
</feature>
<accession>A0A4Y8CLU3</accession>
<feature type="compositionally biased region" description="Basic and acidic residues" evidence="1">
    <location>
        <begin position="533"/>
        <end position="551"/>
    </location>
</feature>
<dbReference type="OrthoDB" id="5398572at2759"/>
<feature type="compositionally biased region" description="Acidic residues" evidence="1">
    <location>
        <begin position="89"/>
        <end position="115"/>
    </location>
</feature>
<feature type="compositionally biased region" description="Acidic residues" evidence="1">
    <location>
        <begin position="160"/>
        <end position="185"/>
    </location>
</feature>
<protein>
    <recommendedName>
        <fullName evidence="4">Myb-like domain-containing protein</fullName>
    </recommendedName>
</protein>
<evidence type="ECO:0000256" key="1">
    <source>
        <dbReference type="SAM" id="MobiDB-lite"/>
    </source>
</evidence>
<sequence length="1013" mass="113519">MARTSARSVSRDLSSSPPTKSTNPVQKTTRLTRSQSVELDVRIPRQESVESTGDKNEQQNSRSGRKAAGKRAPGRRELSMVAEDKELSSEAEDVEQAEVDENPEAGEQADEEENSEAIKTVDQDEEDLNTIKVASREEYNSEDEYGSEEEDTKQAKVNEDPEAGEQADDEEDSEAGEQADEEEDPEATKVADQDEEDLDTTKVASGQEYDSEDEGRSNFSDDTRTTSHTKRVMQIINSRSAIETLRDLYDTAKKIINKSTKKGIRPKEMGRHLKALESISNELEVYKEPYGREQFIEVDIVLEKVSESLNSTSLGSSDLGGWATPFTAILQSANLATLLGQVIQLREDSEVSQEELMLFLQSLEKMFPRPFVSKFAAPKDYGSESSRLINETHTIMLEIRTQLFELTARQLEPGSNFDPNELLTSCFEGGFRKKDIKTGERVDIIRSMFLPPGQAKDSGRYVDFERLNKSFPRSKFFNDLVDYGEKRWAEVDLIVESRGGIDNVMVPFEEVVKDIQSDAEEETAKSGQPDSEPEIRVDYEPEVLEREDSTISERGPQASAPRTKKDFHDNPSAITKLISLRKLAGSRKSGGMGVSSSIPAPSQPEEQQDFQITQNFKKYSDSQNKENKSPEQLQVSRGRPLITATSKRSGMYRKHSNAQKVVWVEDSQGFPIDSQADDPGPSQPRNNKRKVPPPDLRADNEVLQPAQPKTNKRKAQAADILSDDEGHNSGEDFQTDQRNTEPRRRIAVPKSSARPSKRPRTEVGESSRAQNSLSRKNSKEASSSPEFQSNDDDHSEDQGFEADQNVPKPNPQRSKKARTEAGESSRGQISSRKIRSPSPILASNNDDDEQNQEGLEHQNQYRKELSRSPQVPEDDEGSVQMPQDEQPGTIAHSFTQASARSNVIAQAIKNGFGISQTRTPWSDNDTQLLIDYIGEKGPMWKEIEKSSSKFERDNITQVGLKDKARNIKVDILLAGQILPRNFTGVKLNANLIKRVKRTWPNYDPYTDTGYATF</sequence>
<feature type="compositionally biased region" description="Basic and acidic residues" evidence="1">
    <location>
        <begin position="214"/>
        <end position="225"/>
    </location>
</feature>
<reference evidence="2 3" key="1">
    <citation type="submission" date="2017-11" db="EMBL/GenBank/DDBJ databases">
        <title>Comparative genomics of Botrytis spp.</title>
        <authorList>
            <person name="Valero-Jimenez C.A."/>
            <person name="Tapia P."/>
            <person name="Veloso J."/>
            <person name="Silva-Moreno E."/>
            <person name="Staats M."/>
            <person name="Valdes J.H."/>
            <person name="Van Kan J.A.L."/>
        </authorList>
    </citation>
    <scope>NUCLEOTIDE SEQUENCE [LARGE SCALE GENOMIC DNA]</scope>
    <source>
        <strain evidence="2 3">MUCL2830</strain>
    </source>
</reference>
<keyword evidence="3" id="KW-1185">Reference proteome</keyword>
<proteinExistence type="predicted"/>
<feature type="compositionally biased region" description="Low complexity" evidence="1">
    <location>
        <begin position="1"/>
        <end position="16"/>
    </location>
</feature>
<gene>
    <name evidence="2" type="ORF">BOTCAL_0486g00010</name>
</gene>
<dbReference type="Proteomes" id="UP000297299">
    <property type="component" value="Unassembled WGS sequence"/>
</dbReference>
<dbReference type="EMBL" id="PHWZ01000485">
    <property type="protein sequence ID" value="TEY38578.1"/>
    <property type="molecule type" value="Genomic_DNA"/>
</dbReference>
<feature type="compositionally biased region" description="Basic residues" evidence="1">
    <location>
        <begin position="63"/>
        <end position="73"/>
    </location>
</feature>
<evidence type="ECO:0008006" key="4">
    <source>
        <dbReference type="Google" id="ProtNLM"/>
    </source>
</evidence>
<feature type="region of interest" description="Disordered" evidence="1">
    <location>
        <begin position="1"/>
        <end position="231"/>
    </location>
</feature>
<feature type="compositionally biased region" description="Basic and acidic residues" evidence="1">
    <location>
        <begin position="618"/>
        <end position="629"/>
    </location>
</feature>
<comment type="caution">
    <text evidence="2">The sequence shown here is derived from an EMBL/GenBank/DDBJ whole genome shotgun (WGS) entry which is preliminary data.</text>
</comment>
<feature type="compositionally biased region" description="Polar residues" evidence="1">
    <location>
        <begin position="767"/>
        <end position="788"/>
    </location>
</feature>
<dbReference type="STRING" id="38488.A0A4Y8CLU3"/>
<organism evidence="2 3">
    <name type="scientific">Botryotinia calthae</name>
    <dbReference type="NCBI Taxonomy" id="38488"/>
    <lineage>
        <taxon>Eukaryota</taxon>
        <taxon>Fungi</taxon>
        <taxon>Dikarya</taxon>
        <taxon>Ascomycota</taxon>
        <taxon>Pezizomycotina</taxon>
        <taxon>Leotiomycetes</taxon>
        <taxon>Helotiales</taxon>
        <taxon>Sclerotiniaceae</taxon>
        <taxon>Botryotinia</taxon>
    </lineage>
</organism>
<feature type="compositionally biased region" description="Basic and acidic residues" evidence="1">
    <location>
        <begin position="39"/>
        <end position="57"/>
    </location>
</feature>
<feature type="compositionally biased region" description="Acidic residues" evidence="1">
    <location>
        <begin position="789"/>
        <end position="800"/>
    </location>
</feature>
<evidence type="ECO:0000313" key="2">
    <source>
        <dbReference type="EMBL" id="TEY38578.1"/>
    </source>
</evidence>
<feature type="region of interest" description="Disordered" evidence="1">
    <location>
        <begin position="517"/>
        <end position="886"/>
    </location>
</feature>
<feature type="compositionally biased region" description="Acidic residues" evidence="1">
    <location>
        <begin position="140"/>
        <end position="151"/>
    </location>
</feature>
<dbReference type="AlphaFoldDB" id="A0A4Y8CLU3"/>